<accession>A0ACC0N0R9</accession>
<sequence>MGGFQIYRLRSAAASGLSPGPVLLDHLIGKEGDDHDPLHLAPVLTVDGEHLVLAFALEDVEQDLFKPNSNPWVWITSLEMSGVETTTRLRWPIQAYGAGGSHRTVVQVVVDLEILEEGFNGGAGGCD</sequence>
<protein>
    <submittedName>
        <fullName evidence="1">Uncharacterized protein</fullName>
    </submittedName>
</protein>
<gene>
    <name evidence="1" type="ORF">RHMOL_Rhmol07G0141900</name>
</gene>
<dbReference type="EMBL" id="CM046394">
    <property type="protein sequence ID" value="KAI8546719.1"/>
    <property type="molecule type" value="Genomic_DNA"/>
</dbReference>
<keyword evidence="2" id="KW-1185">Reference proteome</keyword>
<reference evidence="1" key="1">
    <citation type="submission" date="2022-02" db="EMBL/GenBank/DDBJ databases">
        <title>Plant Genome Project.</title>
        <authorList>
            <person name="Zhang R.-G."/>
        </authorList>
    </citation>
    <scope>NUCLEOTIDE SEQUENCE</scope>
    <source>
        <strain evidence="1">AT1</strain>
    </source>
</reference>
<name>A0ACC0N0R9_RHOML</name>
<proteinExistence type="predicted"/>
<evidence type="ECO:0000313" key="1">
    <source>
        <dbReference type="EMBL" id="KAI8546719.1"/>
    </source>
</evidence>
<comment type="caution">
    <text evidence="1">The sequence shown here is derived from an EMBL/GenBank/DDBJ whole genome shotgun (WGS) entry which is preliminary data.</text>
</comment>
<evidence type="ECO:0000313" key="2">
    <source>
        <dbReference type="Proteomes" id="UP001062846"/>
    </source>
</evidence>
<organism evidence="1 2">
    <name type="scientific">Rhododendron molle</name>
    <name type="common">Chinese azalea</name>
    <name type="synonym">Azalea mollis</name>
    <dbReference type="NCBI Taxonomy" id="49168"/>
    <lineage>
        <taxon>Eukaryota</taxon>
        <taxon>Viridiplantae</taxon>
        <taxon>Streptophyta</taxon>
        <taxon>Embryophyta</taxon>
        <taxon>Tracheophyta</taxon>
        <taxon>Spermatophyta</taxon>
        <taxon>Magnoliopsida</taxon>
        <taxon>eudicotyledons</taxon>
        <taxon>Gunneridae</taxon>
        <taxon>Pentapetalae</taxon>
        <taxon>asterids</taxon>
        <taxon>Ericales</taxon>
        <taxon>Ericaceae</taxon>
        <taxon>Ericoideae</taxon>
        <taxon>Rhodoreae</taxon>
        <taxon>Rhododendron</taxon>
    </lineage>
</organism>
<dbReference type="Proteomes" id="UP001062846">
    <property type="component" value="Chromosome 7"/>
</dbReference>